<dbReference type="GO" id="GO:0005506">
    <property type="term" value="F:iron ion binding"/>
    <property type="evidence" value="ECO:0007669"/>
    <property type="project" value="InterPro"/>
</dbReference>
<comment type="cofactor">
    <cofactor evidence="1 12">
        <name>heme</name>
        <dbReference type="ChEBI" id="CHEBI:30413"/>
    </cofactor>
</comment>
<dbReference type="AlphaFoldDB" id="A0AAW1N959"/>
<keyword evidence="9 12" id="KW-0408">Iron</keyword>
<dbReference type="CDD" id="cd11072">
    <property type="entry name" value="CYP71-like"/>
    <property type="match status" value="1"/>
</dbReference>
<dbReference type="PANTHER" id="PTHR47955:SF22">
    <property type="entry name" value="CYTOCHROME P450 83B1-LIKE"/>
    <property type="match status" value="1"/>
</dbReference>
<protein>
    <recommendedName>
        <fullName evidence="17">Cytochrome P450</fullName>
    </recommendedName>
</protein>
<evidence type="ECO:0000256" key="14">
    <source>
        <dbReference type="SAM" id="SignalP"/>
    </source>
</evidence>
<dbReference type="GO" id="GO:0004497">
    <property type="term" value="F:monooxygenase activity"/>
    <property type="evidence" value="ECO:0007669"/>
    <property type="project" value="UniProtKB-KW"/>
</dbReference>
<evidence type="ECO:0000256" key="7">
    <source>
        <dbReference type="ARBA" id="ARBA00022989"/>
    </source>
</evidence>
<dbReference type="PRINTS" id="PR00385">
    <property type="entry name" value="P450"/>
</dbReference>
<dbReference type="EMBL" id="JBDFQZ010000001">
    <property type="protein sequence ID" value="KAK9758349.1"/>
    <property type="molecule type" value="Genomic_DNA"/>
</dbReference>
<evidence type="ECO:0000256" key="8">
    <source>
        <dbReference type="ARBA" id="ARBA00023002"/>
    </source>
</evidence>
<dbReference type="FunFam" id="1.10.630.10:FF:000011">
    <property type="entry name" value="Cytochrome P450 83B1"/>
    <property type="match status" value="1"/>
</dbReference>
<keyword evidence="11" id="KW-0472">Membrane</keyword>
<feature type="binding site" description="axial binding residue" evidence="12">
    <location>
        <position position="408"/>
    </location>
    <ligand>
        <name>heme</name>
        <dbReference type="ChEBI" id="CHEBI:30413"/>
    </ligand>
    <ligandPart>
        <name>Fe</name>
        <dbReference type="ChEBI" id="CHEBI:18248"/>
    </ligandPart>
</feature>
<name>A0AAW1N959_SAPOF</name>
<proteinExistence type="inferred from homology"/>
<keyword evidence="16" id="KW-1185">Reference proteome</keyword>
<evidence type="ECO:0000256" key="6">
    <source>
        <dbReference type="ARBA" id="ARBA00022723"/>
    </source>
</evidence>
<dbReference type="Pfam" id="PF00067">
    <property type="entry name" value="p450"/>
    <property type="match status" value="1"/>
</dbReference>
<keyword evidence="4 12" id="KW-0349">Heme</keyword>
<accession>A0AAW1N959</accession>
<evidence type="ECO:0000256" key="3">
    <source>
        <dbReference type="ARBA" id="ARBA00010617"/>
    </source>
</evidence>
<evidence type="ECO:0008006" key="17">
    <source>
        <dbReference type="Google" id="ProtNLM"/>
    </source>
</evidence>
<gene>
    <name evidence="15" type="ORF">RND81_01G224600</name>
</gene>
<dbReference type="InterPro" id="IPR001128">
    <property type="entry name" value="Cyt_P450"/>
</dbReference>
<dbReference type="InterPro" id="IPR036396">
    <property type="entry name" value="Cyt_P450_sf"/>
</dbReference>
<comment type="caution">
    <text evidence="15">The sequence shown here is derived from an EMBL/GenBank/DDBJ whole genome shotgun (WGS) entry which is preliminary data.</text>
</comment>
<keyword evidence="8 13" id="KW-0560">Oxidoreductase</keyword>
<keyword evidence="14" id="KW-0732">Signal</keyword>
<comment type="subcellular location">
    <subcellularLocation>
        <location evidence="2">Membrane</location>
        <topology evidence="2">Single-pass membrane protein</topology>
    </subcellularLocation>
</comment>
<sequence>MLYFALLTLLTILISHFLLKKLLKNAPYNPPPGPKGLPLIGNLHQLDFVALYVQLAKLAKSYGPIISLRLGLTRVIVVQSASTAKEVLKTQDLNFCSKAPRVGLLKLSYNGLEMAFGPYSECFREVKKLSILNLLSPKRVQMVGNIRQDEVSRIAFGKRYEEEEGTKSKFHELLNEAQASLTTFYFADYFPSAGWLDKITGISGRLNNIFKRLDSFYQEIIDDHLDPVKRRSRDEDFVDVLLRLREENTLPFEYTLDHIKALLMNVFVAGTDTSAIMLVWAMTELIKNPGAMKRVQQELRNGTKNNGFTVDDDFSKFEYFMGVIKETLRMHPAAPLLIARDTIQKCSIQGYDILPKTVVFVNVWAIARDPEYWKEPEKFMPERFIGNSVSYRGQDFEFIPFGAGRRICPGLHLGSANMILTLANLLYHFNWKMPAGLKSDDIDTEAAPGLAKHKKNPLCLVAKKFVP</sequence>
<keyword evidence="10 13" id="KW-0503">Monooxygenase</keyword>
<evidence type="ECO:0000256" key="9">
    <source>
        <dbReference type="ARBA" id="ARBA00023004"/>
    </source>
</evidence>
<evidence type="ECO:0000256" key="13">
    <source>
        <dbReference type="RuleBase" id="RU000461"/>
    </source>
</evidence>
<evidence type="ECO:0000256" key="5">
    <source>
        <dbReference type="ARBA" id="ARBA00022692"/>
    </source>
</evidence>
<feature type="chain" id="PRO_5043688097" description="Cytochrome P450" evidence="14">
    <location>
        <begin position="16"/>
        <end position="467"/>
    </location>
</feature>
<evidence type="ECO:0000256" key="4">
    <source>
        <dbReference type="ARBA" id="ARBA00022617"/>
    </source>
</evidence>
<reference evidence="15" key="1">
    <citation type="submission" date="2024-03" db="EMBL/GenBank/DDBJ databases">
        <title>WGS assembly of Saponaria officinalis var. Norfolk2.</title>
        <authorList>
            <person name="Jenkins J."/>
            <person name="Shu S."/>
            <person name="Grimwood J."/>
            <person name="Barry K."/>
            <person name="Goodstein D."/>
            <person name="Schmutz J."/>
            <person name="Leebens-Mack J."/>
            <person name="Osbourn A."/>
        </authorList>
    </citation>
    <scope>NUCLEOTIDE SEQUENCE [LARGE SCALE GENOMIC DNA]</scope>
    <source>
        <strain evidence="15">JIC</strain>
    </source>
</reference>
<dbReference type="PRINTS" id="PR00463">
    <property type="entry name" value="EP450I"/>
</dbReference>
<evidence type="ECO:0000256" key="10">
    <source>
        <dbReference type="ARBA" id="ARBA00023033"/>
    </source>
</evidence>
<evidence type="ECO:0000256" key="11">
    <source>
        <dbReference type="ARBA" id="ARBA00023136"/>
    </source>
</evidence>
<dbReference type="PROSITE" id="PS00086">
    <property type="entry name" value="CYTOCHROME_P450"/>
    <property type="match status" value="1"/>
</dbReference>
<keyword evidence="7" id="KW-1133">Transmembrane helix</keyword>
<dbReference type="SUPFAM" id="SSF48264">
    <property type="entry name" value="Cytochrome P450"/>
    <property type="match status" value="1"/>
</dbReference>
<dbReference type="GO" id="GO:0020037">
    <property type="term" value="F:heme binding"/>
    <property type="evidence" value="ECO:0007669"/>
    <property type="project" value="InterPro"/>
</dbReference>
<feature type="signal peptide" evidence="14">
    <location>
        <begin position="1"/>
        <end position="15"/>
    </location>
</feature>
<dbReference type="InterPro" id="IPR002401">
    <property type="entry name" value="Cyt_P450_E_grp-I"/>
</dbReference>
<dbReference type="Proteomes" id="UP001443914">
    <property type="component" value="Unassembled WGS sequence"/>
</dbReference>
<evidence type="ECO:0000256" key="12">
    <source>
        <dbReference type="PIRSR" id="PIRSR602401-1"/>
    </source>
</evidence>
<evidence type="ECO:0000313" key="16">
    <source>
        <dbReference type="Proteomes" id="UP001443914"/>
    </source>
</evidence>
<keyword evidence="6 12" id="KW-0479">Metal-binding</keyword>
<evidence type="ECO:0000256" key="1">
    <source>
        <dbReference type="ARBA" id="ARBA00001971"/>
    </source>
</evidence>
<dbReference type="GO" id="GO:0016020">
    <property type="term" value="C:membrane"/>
    <property type="evidence" value="ECO:0007669"/>
    <property type="project" value="UniProtKB-SubCell"/>
</dbReference>
<dbReference type="InterPro" id="IPR017972">
    <property type="entry name" value="Cyt_P450_CS"/>
</dbReference>
<dbReference type="PANTHER" id="PTHR47955">
    <property type="entry name" value="CYTOCHROME P450 FAMILY 71 PROTEIN"/>
    <property type="match status" value="1"/>
</dbReference>
<keyword evidence="5" id="KW-0812">Transmembrane</keyword>
<organism evidence="15 16">
    <name type="scientific">Saponaria officinalis</name>
    <name type="common">Common soapwort</name>
    <name type="synonym">Lychnis saponaria</name>
    <dbReference type="NCBI Taxonomy" id="3572"/>
    <lineage>
        <taxon>Eukaryota</taxon>
        <taxon>Viridiplantae</taxon>
        <taxon>Streptophyta</taxon>
        <taxon>Embryophyta</taxon>
        <taxon>Tracheophyta</taxon>
        <taxon>Spermatophyta</taxon>
        <taxon>Magnoliopsida</taxon>
        <taxon>eudicotyledons</taxon>
        <taxon>Gunneridae</taxon>
        <taxon>Pentapetalae</taxon>
        <taxon>Caryophyllales</taxon>
        <taxon>Caryophyllaceae</taxon>
        <taxon>Caryophylleae</taxon>
        <taxon>Saponaria</taxon>
    </lineage>
</organism>
<evidence type="ECO:0000313" key="15">
    <source>
        <dbReference type="EMBL" id="KAK9758349.1"/>
    </source>
</evidence>
<dbReference type="Gene3D" id="1.10.630.10">
    <property type="entry name" value="Cytochrome P450"/>
    <property type="match status" value="1"/>
</dbReference>
<comment type="similarity">
    <text evidence="3 13">Belongs to the cytochrome P450 family.</text>
</comment>
<evidence type="ECO:0000256" key="2">
    <source>
        <dbReference type="ARBA" id="ARBA00004167"/>
    </source>
</evidence>
<dbReference type="GO" id="GO:0016705">
    <property type="term" value="F:oxidoreductase activity, acting on paired donors, with incorporation or reduction of molecular oxygen"/>
    <property type="evidence" value="ECO:0007669"/>
    <property type="project" value="InterPro"/>
</dbReference>